<dbReference type="Proteomes" id="UP000499080">
    <property type="component" value="Unassembled WGS sequence"/>
</dbReference>
<sequence length="133" mass="14918">MTEIIRQGWSERKHTGAVFLDVAKSFDKVWTTGLIYKLIQLNVPDALTKLLISYLSGRKFKVRVGRSFSSYKNIKAGIAQGSILAPLCYNIFINDIPRTNRTQLYLFADDTAILSTAKNLLLSSMTSKALELT</sequence>
<organism evidence="2 3">
    <name type="scientific">Araneus ventricosus</name>
    <name type="common">Orbweaver spider</name>
    <name type="synonym">Epeira ventricosa</name>
    <dbReference type="NCBI Taxonomy" id="182803"/>
    <lineage>
        <taxon>Eukaryota</taxon>
        <taxon>Metazoa</taxon>
        <taxon>Ecdysozoa</taxon>
        <taxon>Arthropoda</taxon>
        <taxon>Chelicerata</taxon>
        <taxon>Arachnida</taxon>
        <taxon>Araneae</taxon>
        <taxon>Araneomorphae</taxon>
        <taxon>Entelegynae</taxon>
        <taxon>Araneoidea</taxon>
        <taxon>Araneidae</taxon>
        <taxon>Araneus</taxon>
    </lineage>
</organism>
<gene>
    <name evidence="2" type="primary">RTase_481</name>
    <name evidence="2" type="ORF">AVEN_70976_1</name>
</gene>
<evidence type="ECO:0000313" key="2">
    <source>
        <dbReference type="EMBL" id="GBN03662.1"/>
    </source>
</evidence>
<dbReference type="GO" id="GO:0003964">
    <property type="term" value="F:RNA-directed DNA polymerase activity"/>
    <property type="evidence" value="ECO:0007669"/>
    <property type="project" value="UniProtKB-KW"/>
</dbReference>
<keyword evidence="3" id="KW-1185">Reference proteome</keyword>
<keyword evidence="2" id="KW-0695">RNA-directed DNA polymerase</keyword>
<name>A0A4Y2KNF9_ARAVE</name>
<keyword evidence="2" id="KW-0808">Transferase</keyword>
<dbReference type="InterPro" id="IPR052560">
    <property type="entry name" value="RdDP_mobile_element"/>
</dbReference>
<dbReference type="AlphaFoldDB" id="A0A4Y2KNF9"/>
<reference evidence="2 3" key="1">
    <citation type="journal article" date="2019" name="Sci. Rep.">
        <title>Orb-weaving spider Araneus ventricosus genome elucidates the spidroin gene catalogue.</title>
        <authorList>
            <person name="Kono N."/>
            <person name="Nakamura H."/>
            <person name="Ohtoshi R."/>
            <person name="Moran D.A.P."/>
            <person name="Shinohara A."/>
            <person name="Yoshida Y."/>
            <person name="Fujiwara M."/>
            <person name="Mori M."/>
            <person name="Tomita M."/>
            <person name="Arakawa K."/>
        </authorList>
    </citation>
    <scope>NUCLEOTIDE SEQUENCE [LARGE SCALE GENOMIC DNA]</scope>
</reference>
<accession>A0A4Y2KNF9</accession>
<dbReference type="PANTHER" id="PTHR36688">
    <property type="entry name" value="ENDO/EXONUCLEASE/PHOSPHATASE DOMAIN-CONTAINING PROTEIN"/>
    <property type="match status" value="1"/>
</dbReference>
<dbReference type="OrthoDB" id="6514966at2759"/>
<dbReference type="EMBL" id="BGPR01004817">
    <property type="protein sequence ID" value="GBN03662.1"/>
    <property type="molecule type" value="Genomic_DNA"/>
</dbReference>
<keyword evidence="2" id="KW-0548">Nucleotidyltransferase</keyword>
<evidence type="ECO:0000259" key="1">
    <source>
        <dbReference type="PROSITE" id="PS50878"/>
    </source>
</evidence>
<dbReference type="InterPro" id="IPR000477">
    <property type="entry name" value="RT_dom"/>
</dbReference>
<protein>
    <submittedName>
        <fullName evidence="2">Putative RNA-directed DNA polymerase from transposon BS</fullName>
    </submittedName>
</protein>
<dbReference type="PROSITE" id="PS50878">
    <property type="entry name" value="RT_POL"/>
    <property type="match status" value="1"/>
</dbReference>
<dbReference type="PANTHER" id="PTHR36688:SF1">
    <property type="entry name" value="ENDONUCLEASE_EXONUCLEASE_PHOSPHATASE DOMAIN-CONTAINING PROTEIN"/>
    <property type="match status" value="1"/>
</dbReference>
<comment type="caution">
    <text evidence="2">The sequence shown here is derived from an EMBL/GenBank/DDBJ whole genome shotgun (WGS) entry which is preliminary data.</text>
</comment>
<proteinExistence type="predicted"/>
<evidence type="ECO:0000313" key="3">
    <source>
        <dbReference type="Proteomes" id="UP000499080"/>
    </source>
</evidence>
<feature type="domain" description="Reverse transcriptase" evidence="1">
    <location>
        <begin position="1"/>
        <end position="133"/>
    </location>
</feature>
<dbReference type="Pfam" id="PF00078">
    <property type="entry name" value="RVT_1"/>
    <property type="match status" value="1"/>
</dbReference>